<dbReference type="InterPro" id="IPR000531">
    <property type="entry name" value="Beta-barrel_TonB"/>
</dbReference>
<dbReference type="InterPro" id="IPR039426">
    <property type="entry name" value="TonB-dep_rcpt-like"/>
</dbReference>
<evidence type="ECO:0000256" key="4">
    <source>
        <dbReference type="ARBA" id="ARBA00023077"/>
    </source>
</evidence>
<dbReference type="GO" id="GO:0009279">
    <property type="term" value="C:cell outer membrane"/>
    <property type="evidence" value="ECO:0007669"/>
    <property type="project" value="UniProtKB-SubCell"/>
</dbReference>
<dbReference type="InterPro" id="IPR008969">
    <property type="entry name" value="CarboxyPept-like_regulatory"/>
</dbReference>
<comment type="caution">
    <text evidence="9">The sequence shown here is derived from an EMBL/GenBank/DDBJ whole genome shotgun (WGS) entry which is preliminary data.</text>
</comment>
<dbReference type="InterPro" id="IPR012910">
    <property type="entry name" value="Plug_dom"/>
</dbReference>
<feature type="domain" description="TonB-dependent receptor plug" evidence="8">
    <location>
        <begin position="123"/>
        <end position="251"/>
    </location>
</feature>
<keyword evidence="6" id="KW-0998">Cell outer membrane</keyword>
<dbReference type="Gene3D" id="2.40.170.20">
    <property type="entry name" value="TonB-dependent receptor, beta-barrel domain"/>
    <property type="match status" value="1"/>
</dbReference>
<dbReference type="Pfam" id="PF00593">
    <property type="entry name" value="TonB_dep_Rec_b-barrel"/>
    <property type="match status" value="1"/>
</dbReference>
<protein>
    <submittedName>
        <fullName evidence="9">TonB-dependent receptor SusC</fullName>
    </submittedName>
</protein>
<evidence type="ECO:0000256" key="6">
    <source>
        <dbReference type="ARBA" id="ARBA00023237"/>
    </source>
</evidence>
<dbReference type="InterPro" id="IPR023997">
    <property type="entry name" value="TonB-dep_OMP_SusC/RagA_CS"/>
</dbReference>
<feature type="domain" description="TonB-dependent receptor-like beta-barrel" evidence="7">
    <location>
        <begin position="463"/>
        <end position="831"/>
    </location>
</feature>
<dbReference type="Pfam" id="PF13715">
    <property type="entry name" value="CarbopepD_reg_2"/>
    <property type="match status" value="1"/>
</dbReference>
<keyword evidence="3" id="KW-0812">Transmembrane</keyword>
<accession>A0A5J4S218</accession>
<reference evidence="9" key="1">
    <citation type="submission" date="2019-03" db="EMBL/GenBank/DDBJ databases">
        <title>Single cell metagenomics reveals metabolic interactions within the superorganism composed of flagellate Streblomastix strix and complex community of Bacteroidetes bacteria on its surface.</title>
        <authorList>
            <person name="Treitli S.C."/>
            <person name="Kolisko M."/>
            <person name="Husnik F."/>
            <person name="Keeling P."/>
            <person name="Hampl V."/>
        </authorList>
    </citation>
    <scope>NUCLEOTIDE SEQUENCE</scope>
    <source>
        <strain evidence="9">STM</strain>
    </source>
</reference>
<dbReference type="SUPFAM" id="SSF49464">
    <property type="entry name" value="Carboxypeptidase regulatory domain-like"/>
    <property type="match status" value="1"/>
</dbReference>
<organism evidence="9">
    <name type="scientific">termite gut metagenome</name>
    <dbReference type="NCBI Taxonomy" id="433724"/>
    <lineage>
        <taxon>unclassified sequences</taxon>
        <taxon>metagenomes</taxon>
        <taxon>organismal metagenomes</taxon>
    </lineage>
</organism>
<dbReference type="SUPFAM" id="SSF56935">
    <property type="entry name" value="Porins"/>
    <property type="match status" value="1"/>
</dbReference>
<evidence type="ECO:0000313" key="9">
    <source>
        <dbReference type="EMBL" id="KAA6340257.1"/>
    </source>
</evidence>
<proteinExistence type="predicted"/>
<dbReference type="InterPro" id="IPR023996">
    <property type="entry name" value="TonB-dep_OMP_SusC/RagA"/>
</dbReference>
<dbReference type="InterPro" id="IPR037066">
    <property type="entry name" value="Plug_dom_sf"/>
</dbReference>
<comment type="subcellular location">
    <subcellularLocation>
        <location evidence="1">Cell outer membrane</location>
        <topology evidence="1">Multi-pass membrane protein</topology>
    </subcellularLocation>
</comment>
<dbReference type="Gene3D" id="2.170.130.10">
    <property type="entry name" value="TonB-dependent receptor, plug domain"/>
    <property type="match status" value="1"/>
</dbReference>
<evidence type="ECO:0000256" key="3">
    <source>
        <dbReference type="ARBA" id="ARBA00022692"/>
    </source>
</evidence>
<dbReference type="AlphaFoldDB" id="A0A5J4S218"/>
<keyword evidence="2" id="KW-0813">Transport</keyword>
<evidence type="ECO:0000256" key="2">
    <source>
        <dbReference type="ARBA" id="ARBA00022448"/>
    </source>
</evidence>
<dbReference type="EMBL" id="SNRY01000473">
    <property type="protein sequence ID" value="KAA6340257.1"/>
    <property type="molecule type" value="Genomic_DNA"/>
</dbReference>
<dbReference type="NCBIfam" id="TIGR04057">
    <property type="entry name" value="SusC_RagA_signa"/>
    <property type="match status" value="1"/>
</dbReference>
<evidence type="ECO:0000259" key="8">
    <source>
        <dbReference type="Pfam" id="PF07715"/>
    </source>
</evidence>
<dbReference type="Gene3D" id="2.60.40.1120">
    <property type="entry name" value="Carboxypeptidase-like, regulatory domain"/>
    <property type="match status" value="1"/>
</dbReference>
<dbReference type="Pfam" id="PF07715">
    <property type="entry name" value="Plug"/>
    <property type="match status" value="1"/>
</dbReference>
<evidence type="ECO:0000259" key="7">
    <source>
        <dbReference type="Pfam" id="PF00593"/>
    </source>
</evidence>
<sequence>MTKLQRIRELKKYSLLLFVFFSLPVFAQPSKIEGRVLDRRSNEPLIGVNVSFVGEKAGTVSNQDGSFTITAASFPATLSFSYLGFRTMEIDIYEYSQPLTIFLSENLTLLNEVVVVGYGTQKRKELTGSVVSVPQSVLSRMTSSFDNLLGGAIPGVNVIQNSGQPGATSTIRVRGGNSINGGNEPLYVIDGFIVYNDNSNSKTGTAGSKIVGADAGLNLLSTINPSDIESIEVLKDASATAIYGTRGANGVIIITTKKGVKGTNRIHYQSTVGWQQISKKLDLLNGSQWASLRNDILDSSGDNTSPRFTQSEIEAFGEGYDWQSKALRAGFVHNHQLSISGGDEKTRYVVSGNYFSQDGIIKNTDFERYSFRINLDREVFKNLRIGLNAIGSHSTQNGLSSLSNDNIVNTWVSILRTPPIVPIYNADGSYNYKNPYSINVEDNTLADIENTISRTILNRVLGNFFAEYRITSGLTAKVNAGADLINSKLNYFAPPSAAAGKATSGLAYVGTNAINSWQSEFTLNYEKRINDNHAFNVLAGYTAQRSDAESVQAVASHFLTDKTKYNSLQSGSAEIPYSNVITSTLQSFIGRINYSYLERYNLTATLRADGSSRFGPEHQWGIFPSLGVSWVVSDEEFLKDYQKLSNLKVRLSVGTVGNQEIGDYQYESRLGTETYSFNRNLVTGYIYENKGNSDLKWEKTTQYNLGFDAGFLNDRLNVTIDAYYKKTTDLLLDVPTQTTTGYASVLTNIGSVSNKGLEIGLNANIVRTKTFNWISGLNWSKNVNKVLDLGGIESFAPIFPTDGALATVYPTIVKVGEPLGTFYGYRYDGVVQVGDDLSKVPNVGWITGATQPGNPKFEDQPGITPGNITPEDKVILGNTQPDFIVGFNNTFSYRKLDFSFLLQGNYGNKLYNALRNKMELTPRTFNAVASIANRWTPTNTNTDVPRALEVSTFNLDSRYIEDASFLKVRNITLGYTIPFRNKFAGVQSSIRVFGTAQNVLTFTKYTGYDPEASRNGADEQSTLYQGVDYGAYPSSKSFSVGVEINF</sequence>
<evidence type="ECO:0000256" key="5">
    <source>
        <dbReference type="ARBA" id="ARBA00023136"/>
    </source>
</evidence>
<dbReference type="PROSITE" id="PS52016">
    <property type="entry name" value="TONB_DEPENDENT_REC_3"/>
    <property type="match status" value="1"/>
</dbReference>
<keyword evidence="5" id="KW-0472">Membrane</keyword>
<keyword evidence="9" id="KW-0675">Receptor</keyword>
<dbReference type="NCBIfam" id="TIGR04056">
    <property type="entry name" value="OMP_RagA_SusC"/>
    <property type="match status" value="1"/>
</dbReference>
<gene>
    <name evidence="9" type="ORF">EZS27_011862</name>
</gene>
<dbReference type="InterPro" id="IPR036942">
    <property type="entry name" value="Beta-barrel_TonB_sf"/>
</dbReference>
<evidence type="ECO:0000256" key="1">
    <source>
        <dbReference type="ARBA" id="ARBA00004571"/>
    </source>
</evidence>
<name>A0A5J4S218_9ZZZZ</name>
<keyword evidence="4" id="KW-0798">TonB box</keyword>